<gene>
    <name evidence="6" type="ORF">GCM10010909_14910</name>
</gene>
<dbReference type="Proteomes" id="UP001156641">
    <property type="component" value="Unassembled WGS sequence"/>
</dbReference>
<dbReference type="RefSeq" id="WP_284257515.1">
    <property type="nucleotide sequence ID" value="NZ_BSOS01000040.1"/>
</dbReference>
<accession>A0ABQ6A7I4</accession>
<dbReference type="PANTHER" id="PTHR30461">
    <property type="entry name" value="DNA-INVERTASE FROM LAMBDOID PROPHAGE"/>
    <property type="match status" value="1"/>
</dbReference>
<evidence type="ECO:0000313" key="7">
    <source>
        <dbReference type="Proteomes" id="UP001156641"/>
    </source>
</evidence>
<organism evidence="6 7">
    <name type="scientific">Acidocella aquatica</name>
    <dbReference type="NCBI Taxonomy" id="1922313"/>
    <lineage>
        <taxon>Bacteria</taxon>
        <taxon>Pseudomonadati</taxon>
        <taxon>Pseudomonadota</taxon>
        <taxon>Alphaproteobacteria</taxon>
        <taxon>Acetobacterales</taxon>
        <taxon>Acidocellaceae</taxon>
        <taxon>Acidocella</taxon>
    </lineage>
</organism>
<dbReference type="InterPro" id="IPR050639">
    <property type="entry name" value="SSR_resolvase"/>
</dbReference>
<dbReference type="InterPro" id="IPR011109">
    <property type="entry name" value="DNA_bind_recombinase_dom"/>
</dbReference>
<dbReference type="Pfam" id="PF07508">
    <property type="entry name" value="Recombinase"/>
    <property type="match status" value="1"/>
</dbReference>
<feature type="active site" description="O-(5'-phospho-DNA)-serine intermediate" evidence="4">
    <location>
        <position position="13"/>
    </location>
</feature>
<sequence>MADGNFISYLRVSTAKQGQSGLGLEAQRHAIAQYLNGGAWTLLDEFVEVESGKNSERPKLVAAFGACRLTGAKLLIAKLDRLSRDAGFLLGLEKAGVEFVAVDMPHANRLTIGIMAVVADEERRMISARTKAALAAAKERGTVLGGFRGGAKVDHAQGTAALVRKADEFAARVGPIIETMRAQGLSFAAIAEQLNARQIRTARGGTWAAMSVTRVLDRRTQGGEAVT</sequence>
<name>A0ABQ6A7I4_9PROT</name>
<keyword evidence="7" id="KW-1185">Reference proteome</keyword>
<dbReference type="CDD" id="cd00338">
    <property type="entry name" value="Ser_Recombinase"/>
    <property type="match status" value="1"/>
</dbReference>
<dbReference type="Gene3D" id="3.40.50.1390">
    <property type="entry name" value="Resolvase, N-terminal catalytic domain"/>
    <property type="match status" value="1"/>
</dbReference>
<dbReference type="InterPro" id="IPR006119">
    <property type="entry name" value="Resolv_N"/>
</dbReference>
<dbReference type="Pfam" id="PF00239">
    <property type="entry name" value="Resolvase"/>
    <property type="match status" value="1"/>
</dbReference>
<evidence type="ECO:0000256" key="4">
    <source>
        <dbReference type="PROSITE-ProRule" id="PRU10137"/>
    </source>
</evidence>
<dbReference type="PROSITE" id="PS00397">
    <property type="entry name" value="RECOMBINASES_1"/>
    <property type="match status" value="1"/>
</dbReference>
<evidence type="ECO:0000313" key="6">
    <source>
        <dbReference type="EMBL" id="GLR66811.1"/>
    </source>
</evidence>
<comment type="caution">
    <text evidence="6">The sequence shown here is derived from an EMBL/GenBank/DDBJ whole genome shotgun (WGS) entry which is preliminary data.</text>
</comment>
<protein>
    <submittedName>
        <fullName evidence="6">Resolvase</fullName>
    </submittedName>
</protein>
<dbReference type="EMBL" id="BSOS01000040">
    <property type="protein sequence ID" value="GLR66811.1"/>
    <property type="molecule type" value="Genomic_DNA"/>
</dbReference>
<dbReference type="PANTHER" id="PTHR30461:SF2">
    <property type="entry name" value="SERINE RECOMBINASE PINE-RELATED"/>
    <property type="match status" value="1"/>
</dbReference>
<reference evidence="7" key="1">
    <citation type="journal article" date="2019" name="Int. J. Syst. Evol. Microbiol.">
        <title>The Global Catalogue of Microorganisms (GCM) 10K type strain sequencing project: providing services to taxonomists for standard genome sequencing and annotation.</title>
        <authorList>
            <consortium name="The Broad Institute Genomics Platform"/>
            <consortium name="The Broad Institute Genome Sequencing Center for Infectious Disease"/>
            <person name="Wu L."/>
            <person name="Ma J."/>
        </authorList>
    </citation>
    <scope>NUCLEOTIDE SEQUENCE [LARGE SCALE GENOMIC DNA]</scope>
    <source>
        <strain evidence="7">NBRC 112502</strain>
    </source>
</reference>
<keyword evidence="1" id="KW-0229">DNA integration</keyword>
<feature type="domain" description="Resolvase/invertase-type recombinase catalytic" evidence="5">
    <location>
        <begin position="5"/>
        <end position="141"/>
    </location>
</feature>
<evidence type="ECO:0000256" key="3">
    <source>
        <dbReference type="ARBA" id="ARBA00023172"/>
    </source>
</evidence>
<dbReference type="SMART" id="SM00857">
    <property type="entry name" value="Resolvase"/>
    <property type="match status" value="1"/>
</dbReference>
<dbReference type="InterPro" id="IPR006118">
    <property type="entry name" value="Recombinase_CS"/>
</dbReference>
<evidence type="ECO:0000256" key="2">
    <source>
        <dbReference type="ARBA" id="ARBA00023125"/>
    </source>
</evidence>
<keyword evidence="3" id="KW-0233">DNA recombination</keyword>
<keyword evidence="2" id="KW-0238">DNA-binding</keyword>
<proteinExistence type="predicted"/>
<dbReference type="SUPFAM" id="SSF53041">
    <property type="entry name" value="Resolvase-like"/>
    <property type="match status" value="1"/>
</dbReference>
<dbReference type="PROSITE" id="PS51736">
    <property type="entry name" value="RECOMBINASES_3"/>
    <property type="match status" value="1"/>
</dbReference>
<dbReference type="InterPro" id="IPR036162">
    <property type="entry name" value="Resolvase-like_N_sf"/>
</dbReference>
<evidence type="ECO:0000259" key="5">
    <source>
        <dbReference type="PROSITE" id="PS51736"/>
    </source>
</evidence>
<evidence type="ECO:0000256" key="1">
    <source>
        <dbReference type="ARBA" id="ARBA00022908"/>
    </source>
</evidence>